<dbReference type="HAMAP" id="MF_02062">
    <property type="entry name" value="GltS"/>
    <property type="match status" value="1"/>
</dbReference>
<keyword evidence="1" id="KW-0739">Sodium transport</keyword>
<feature type="transmembrane region" description="Helical" evidence="1">
    <location>
        <begin position="249"/>
        <end position="266"/>
    </location>
</feature>
<keyword evidence="1" id="KW-0029">Amino-acid transport</keyword>
<feature type="transmembrane region" description="Helical" evidence="1">
    <location>
        <begin position="219"/>
        <end position="237"/>
    </location>
</feature>
<keyword evidence="1" id="KW-0769">Symport</keyword>
<keyword evidence="1" id="KW-0472">Membrane</keyword>
<evidence type="ECO:0000313" key="4">
    <source>
        <dbReference type="Proteomes" id="UP001197626"/>
    </source>
</evidence>
<feature type="transmembrane region" description="Helical" evidence="1">
    <location>
        <begin position="306"/>
        <end position="330"/>
    </location>
</feature>
<feature type="transmembrane region" description="Helical" evidence="1">
    <location>
        <begin position="337"/>
        <end position="354"/>
    </location>
</feature>
<keyword evidence="1" id="KW-0915">Sodium</keyword>
<comment type="subcellular location">
    <subcellularLocation>
        <location evidence="1">Cell membrane</location>
        <topology evidence="1">Multi-pass membrane protein</topology>
    </subcellularLocation>
</comment>
<dbReference type="PANTHER" id="PTHR36178">
    <property type="entry name" value="SLR0625 PROTEIN"/>
    <property type="match status" value="1"/>
</dbReference>
<evidence type="ECO:0000256" key="1">
    <source>
        <dbReference type="HAMAP-Rule" id="MF_02062"/>
    </source>
</evidence>
<dbReference type="PANTHER" id="PTHR36178:SF1">
    <property type="entry name" value="SODIUM_GLUTAMATE SYMPORTER"/>
    <property type="match status" value="1"/>
</dbReference>
<keyword evidence="1" id="KW-1003">Cell membrane</keyword>
<sequence>MIELNEISTLCLAVFLLLIGHAIVNRVAIFSRLSIPSPVIGGLIFAILTAILSSTGILTIKLNGKFFQEFFMLAFFTTIGLGASFKLLKLGGKVLIIYWLLCGVLATMQNVIGVSLSKVLGIDPLLGLTAGAMSMEGGHGNAAAYGQTIQDLGINSAVTAALAAATLGLVAGGLIGGPVVRYLIKKHDLAPRQLDSEQKDYSEIEENTHLHKRFNFSEVFFIQIAILLFCMALGTYLGDLLSEKTGINIPLYVVSMFLAVIIRNISEFGNLHLIDLKFTNHIGDISLSIFLSIALMSINIVEIYDLALPLVIIVIFQIIFVALFSIFVVFRLLGKDYDAAVMIGGFIGHGLGATPNAMANLDVITKKFGNSPRAYLVVPIVGAFLVDLLGVPIITTFINFLKH</sequence>
<dbReference type="EMBL" id="CP086654">
    <property type="protein sequence ID" value="UEX90493.1"/>
    <property type="molecule type" value="Genomic_DNA"/>
</dbReference>
<keyword evidence="1" id="KW-1133">Transmembrane helix</keyword>
<dbReference type="Proteomes" id="UP001197626">
    <property type="component" value="Chromosome"/>
</dbReference>
<dbReference type="RefSeq" id="WP_229292989.1">
    <property type="nucleotide sequence ID" value="NZ_CP086654.1"/>
</dbReference>
<gene>
    <name evidence="3" type="primary">gltS</name>
    <name evidence="3" type="ORF">LN051_02160</name>
</gene>
<feature type="transmembrane region" description="Helical" evidence="1">
    <location>
        <begin position="6"/>
        <end position="27"/>
    </location>
</feature>
<evidence type="ECO:0000313" key="3">
    <source>
        <dbReference type="EMBL" id="UEX90493.1"/>
    </source>
</evidence>
<keyword evidence="1" id="KW-0813">Transport</keyword>
<evidence type="ECO:0000256" key="2">
    <source>
        <dbReference type="NCBIfam" id="TIGR00210"/>
    </source>
</evidence>
<keyword evidence="4" id="KW-1185">Reference proteome</keyword>
<keyword evidence="1" id="KW-0406">Ion transport</keyword>
<keyword evidence="1" id="KW-0812">Transmembrane</keyword>
<proteinExistence type="inferred from homology"/>
<feature type="transmembrane region" description="Helical" evidence="1">
    <location>
        <begin position="95"/>
        <end position="116"/>
    </location>
</feature>
<comment type="similarity">
    <text evidence="1">Belongs to the glutamate:Na(+) symporter (ESS) (TC 2.A.27) family.</text>
</comment>
<organism evidence="3 4">
    <name type="scientific">Staphylococcus ratti</name>
    <dbReference type="NCBI Taxonomy" id="2892440"/>
    <lineage>
        <taxon>Bacteria</taxon>
        <taxon>Bacillati</taxon>
        <taxon>Bacillota</taxon>
        <taxon>Bacilli</taxon>
        <taxon>Bacillales</taxon>
        <taxon>Staphylococcaceae</taxon>
        <taxon>Staphylococcus</taxon>
    </lineage>
</organism>
<protein>
    <recommendedName>
        <fullName evidence="1 2">Sodium/glutamate symporter</fullName>
    </recommendedName>
</protein>
<feature type="transmembrane region" description="Helical" evidence="1">
    <location>
        <begin position="66"/>
        <end position="88"/>
    </location>
</feature>
<feature type="transmembrane region" description="Helical" evidence="1">
    <location>
        <begin position="39"/>
        <end position="60"/>
    </location>
</feature>
<reference evidence="3 4" key="1">
    <citation type="journal article" date="2022" name="Pathogens">
        <title>Staphylococcus ratti sp. nov. Isolated from a Lab Rat.</title>
        <authorList>
            <person name="Kovarovic V."/>
            <person name="Sedlacek I."/>
            <person name="Petras P."/>
            <person name="Kralova S."/>
            <person name="Maslanova I."/>
            <person name="Svec P."/>
            <person name="Neumann-Schaal M."/>
            <person name="Botka T."/>
            <person name="Gelbicova T."/>
            <person name="Stankova E."/>
            <person name="Doskar J."/>
            <person name="Pantucek R."/>
        </authorList>
    </citation>
    <scope>NUCLEOTIDE SEQUENCE [LARGE SCALE GENOMIC DNA]</scope>
    <source>
        <strain evidence="3 4">CCM 9025</strain>
    </source>
</reference>
<comment type="function">
    <text evidence="1">Catalyzes the sodium-dependent transport of glutamate.</text>
</comment>
<feature type="transmembrane region" description="Helical" evidence="1">
    <location>
        <begin position="160"/>
        <end position="184"/>
    </location>
</feature>
<name>A0ABY3PE29_9STAP</name>
<dbReference type="NCBIfam" id="TIGR00210">
    <property type="entry name" value="gltS"/>
    <property type="match status" value="1"/>
</dbReference>
<feature type="transmembrane region" description="Helical" evidence="1">
    <location>
        <begin position="374"/>
        <end position="401"/>
    </location>
</feature>
<dbReference type="InterPro" id="IPR004445">
    <property type="entry name" value="GltS"/>
</dbReference>
<accession>A0ABY3PE29</accession>
<dbReference type="Pfam" id="PF03616">
    <property type="entry name" value="Glt_symporter"/>
    <property type="match status" value="1"/>
</dbReference>
<feature type="transmembrane region" description="Helical" evidence="1">
    <location>
        <begin position="278"/>
        <end position="300"/>
    </location>
</feature>